<evidence type="ECO:0000313" key="3">
    <source>
        <dbReference type="Proteomes" id="UP001162802"/>
    </source>
</evidence>
<keyword evidence="1" id="KW-0472">Membrane</keyword>
<dbReference type="EMBL" id="JALHAT010000003">
    <property type="protein sequence ID" value="MCJ1959796.1"/>
    <property type="molecule type" value="Genomic_DNA"/>
</dbReference>
<feature type="transmembrane region" description="Helical" evidence="1">
    <location>
        <begin position="56"/>
        <end position="82"/>
    </location>
</feature>
<keyword evidence="1" id="KW-1133">Transmembrane helix</keyword>
<gene>
    <name evidence="2" type="ORF">MTR65_03770</name>
</gene>
<dbReference type="Proteomes" id="UP001162802">
    <property type="component" value="Unassembled WGS sequence"/>
</dbReference>
<dbReference type="Pfam" id="PF07332">
    <property type="entry name" value="Phage_holin_3_6"/>
    <property type="match status" value="1"/>
</dbReference>
<dbReference type="InterPro" id="IPR009937">
    <property type="entry name" value="Phage_holin_3_6"/>
</dbReference>
<protein>
    <submittedName>
        <fullName evidence="2">Phage holin family protein</fullName>
    </submittedName>
</protein>
<organism evidence="2 3">
    <name type="scientific">Novosphingobium mangrovi</name>
    <name type="common">ex Hu et al. 2023</name>
    <dbReference type="NCBI Taxonomy" id="2930094"/>
    <lineage>
        <taxon>Bacteria</taxon>
        <taxon>Pseudomonadati</taxon>
        <taxon>Pseudomonadota</taxon>
        <taxon>Alphaproteobacteria</taxon>
        <taxon>Sphingomonadales</taxon>
        <taxon>Sphingomonadaceae</taxon>
        <taxon>Novosphingobium</taxon>
    </lineage>
</organism>
<sequence>MLHQPPPGTEPSPGTDDVTLAEDLRLLADEAKVLAKAELGFQKARAAYAGQQVKKIVALLVIGLVLLFFAAMAAVVGLVIALGQVIGAWGAMAVVTLGLAVLAGLCAMNAKRKLGAMKRVIANTTSEEARP</sequence>
<name>A0ABT0A9C7_9SPHN</name>
<keyword evidence="3" id="KW-1185">Reference proteome</keyword>
<accession>A0ABT0A9C7</accession>
<reference evidence="2" key="1">
    <citation type="submission" date="2022-03" db="EMBL/GenBank/DDBJ databases">
        <title>Identification of a novel bacterium isolated from mangrove sediments.</title>
        <authorList>
            <person name="Pan X."/>
        </authorList>
    </citation>
    <scope>NUCLEOTIDE SEQUENCE</scope>
    <source>
        <strain evidence="2">B2637</strain>
    </source>
</reference>
<keyword evidence="1" id="KW-0812">Transmembrane</keyword>
<comment type="caution">
    <text evidence="2">The sequence shown here is derived from an EMBL/GenBank/DDBJ whole genome shotgun (WGS) entry which is preliminary data.</text>
</comment>
<feature type="transmembrane region" description="Helical" evidence="1">
    <location>
        <begin position="88"/>
        <end position="110"/>
    </location>
</feature>
<evidence type="ECO:0000313" key="2">
    <source>
        <dbReference type="EMBL" id="MCJ1959796.1"/>
    </source>
</evidence>
<proteinExistence type="predicted"/>
<evidence type="ECO:0000256" key="1">
    <source>
        <dbReference type="SAM" id="Phobius"/>
    </source>
</evidence>
<dbReference type="RefSeq" id="WP_226635591.1">
    <property type="nucleotide sequence ID" value="NZ_JALHAT010000003.1"/>
</dbReference>